<dbReference type="SMART" id="SM00312">
    <property type="entry name" value="PX"/>
    <property type="match status" value="1"/>
</dbReference>
<dbReference type="InterPro" id="IPR036305">
    <property type="entry name" value="RGS_sf"/>
</dbReference>
<feature type="domain" description="PXA" evidence="6">
    <location>
        <begin position="92"/>
        <end position="277"/>
    </location>
</feature>
<dbReference type="InterPro" id="IPR013937">
    <property type="entry name" value="Sorting_nexin_C"/>
</dbReference>
<dbReference type="GO" id="GO:0035091">
    <property type="term" value="F:phosphatidylinositol binding"/>
    <property type="evidence" value="ECO:0007669"/>
    <property type="project" value="InterPro"/>
</dbReference>
<dbReference type="PANTHER" id="PTHR22775">
    <property type="entry name" value="SORTING NEXIN"/>
    <property type="match status" value="1"/>
</dbReference>
<dbReference type="InterPro" id="IPR016137">
    <property type="entry name" value="RGS"/>
</dbReference>
<reference evidence="7" key="1">
    <citation type="journal article" date="2014" name="PLoS ONE">
        <title>Transcriptome-Based Identification of ABC Transporters in the Western Tarnished Plant Bug Lygus hesperus.</title>
        <authorList>
            <person name="Hull J.J."/>
            <person name="Chaney K."/>
            <person name="Geib S.M."/>
            <person name="Fabrick J.A."/>
            <person name="Brent C.S."/>
            <person name="Walsh D."/>
            <person name="Lavine L.C."/>
        </authorList>
    </citation>
    <scope>NUCLEOTIDE SEQUENCE</scope>
</reference>
<dbReference type="EMBL" id="GBHO01001606">
    <property type="protein sequence ID" value="JAG41998.1"/>
    <property type="molecule type" value="Transcribed_RNA"/>
</dbReference>
<dbReference type="Pfam" id="PF00787">
    <property type="entry name" value="PX"/>
    <property type="match status" value="1"/>
</dbReference>
<dbReference type="PROSITE" id="PS50132">
    <property type="entry name" value="RGS"/>
    <property type="match status" value="1"/>
</dbReference>
<accession>A0A0A9ZF17</accession>
<dbReference type="AlphaFoldDB" id="A0A0A9ZF17"/>
<dbReference type="SUPFAM" id="SSF48097">
    <property type="entry name" value="Regulator of G-protein signaling, RGS"/>
    <property type="match status" value="1"/>
</dbReference>
<feature type="transmembrane region" description="Helical" evidence="3">
    <location>
        <begin position="12"/>
        <end position="42"/>
    </location>
</feature>
<evidence type="ECO:0000313" key="8">
    <source>
        <dbReference type="EMBL" id="JAQ14560.1"/>
    </source>
</evidence>
<dbReference type="Gene3D" id="1.10.167.10">
    <property type="entry name" value="Regulator of G-protein Signalling 4, domain 2"/>
    <property type="match status" value="1"/>
</dbReference>
<evidence type="ECO:0000256" key="1">
    <source>
        <dbReference type="ARBA" id="ARBA00010883"/>
    </source>
</evidence>
<dbReference type="InterPro" id="IPR036871">
    <property type="entry name" value="PX_dom_sf"/>
</dbReference>
<comment type="similarity">
    <text evidence="1">Belongs to the sorting nexin family.</text>
</comment>
<dbReference type="Pfam" id="PF08628">
    <property type="entry name" value="Nexin_C"/>
    <property type="match status" value="1"/>
</dbReference>
<evidence type="ECO:0000259" key="4">
    <source>
        <dbReference type="PROSITE" id="PS50132"/>
    </source>
</evidence>
<dbReference type="PROSITE" id="PS50195">
    <property type="entry name" value="PX"/>
    <property type="match status" value="1"/>
</dbReference>
<dbReference type="InterPro" id="IPR003114">
    <property type="entry name" value="Phox_assoc"/>
</dbReference>
<evidence type="ECO:0000313" key="7">
    <source>
        <dbReference type="EMBL" id="JAG41998.1"/>
    </source>
</evidence>
<dbReference type="PROSITE" id="PS51207">
    <property type="entry name" value="PXA"/>
    <property type="match status" value="1"/>
</dbReference>
<dbReference type="Pfam" id="PF02194">
    <property type="entry name" value="PXA"/>
    <property type="match status" value="1"/>
</dbReference>
<dbReference type="InterPro" id="IPR037437">
    <property type="entry name" value="SNX13_PX"/>
</dbReference>
<feature type="domain" description="PX" evidence="5">
    <location>
        <begin position="582"/>
        <end position="703"/>
    </location>
</feature>
<evidence type="ECO:0000259" key="5">
    <source>
        <dbReference type="PROSITE" id="PS50195"/>
    </source>
</evidence>
<dbReference type="InterPro" id="IPR001683">
    <property type="entry name" value="PX_dom"/>
</dbReference>
<dbReference type="SMART" id="SM00315">
    <property type="entry name" value="RGS"/>
    <property type="match status" value="1"/>
</dbReference>
<protein>
    <submittedName>
        <fullName evidence="7">Sorting nexin-13</fullName>
    </submittedName>
</protein>
<gene>
    <name evidence="7" type="primary">Snx13_1</name>
    <name evidence="7" type="ORF">CM83_65409</name>
    <name evidence="8" type="ORF">g.78845</name>
</gene>
<evidence type="ECO:0000256" key="3">
    <source>
        <dbReference type="SAM" id="Phobius"/>
    </source>
</evidence>
<proteinExistence type="inferred from homology"/>
<dbReference type="Gene3D" id="3.30.1520.10">
    <property type="entry name" value="Phox-like domain"/>
    <property type="match status" value="1"/>
</dbReference>
<dbReference type="PANTHER" id="PTHR22775:SF3">
    <property type="entry name" value="SORTING NEXIN-13"/>
    <property type="match status" value="1"/>
</dbReference>
<keyword evidence="3" id="KW-1133">Transmembrane helix</keyword>
<keyword evidence="3" id="KW-0812">Transmembrane</keyword>
<reference evidence="7" key="2">
    <citation type="submission" date="2014-07" db="EMBL/GenBank/DDBJ databases">
        <authorList>
            <person name="Hull J."/>
        </authorList>
    </citation>
    <scope>NUCLEOTIDE SEQUENCE</scope>
</reference>
<organism evidence="7">
    <name type="scientific">Lygus hesperus</name>
    <name type="common">Western plant bug</name>
    <dbReference type="NCBI Taxonomy" id="30085"/>
    <lineage>
        <taxon>Eukaryota</taxon>
        <taxon>Metazoa</taxon>
        <taxon>Ecdysozoa</taxon>
        <taxon>Arthropoda</taxon>
        <taxon>Hexapoda</taxon>
        <taxon>Insecta</taxon>
        <taxon>Pterygota</taxon>
        <taxon>Neoptera</taxon>
        <taxon>Paraneoptera</taxon>
        <taxon>Hemiptera</taxon>
        <taxon>Heteroptera</taxon>
        <taxon>Panheteroptera</taxon>
        <taxon>Cimicomorpha</taxon>
        <taxon>Miridae</taxon>
        <taxon>Mirini</taxon>
        <taxon>Lygus</taxon>
    </lineage>
</organism>
<evidence type="ECO:0000259" key="6">
    <source>
        <dbReference type="PROSITE" id="PS51207"/>
    </source>
</evidence>
<dbReference type="GO" id="GO:0005769">
    <property type="term" value="C:early endosome"/>
    <property type="evidence" value="ECO:0007669"/>
    <property type="project" value="TreeGrafter"/>
</dbReference>
<feature type="region of interest" description="Disordered" evidence="2">
    <location>
        <begin position="557"/>
        <end position="579"/>
    </location>
</feature>
<reference evidence="8" key="3">
    <citation type="journal article" date="2016" name="Gigascience">
        <title>De novo construction of an expanded transcriptome assembly for the western tarnished plant bug, Lygus hesperus.</title>
        <authorList>
            <person name="Tassone E.E."/>
            <person name="Geib S.M."/>
            <person name="Hall B."/>
            <person name="Fabrick J.A."/>
            <person name="Brent C.S."/>
            <person name="Hull J.J."/>
        </authorList>
    </citation>
    <scope>NUCLEOTIDE SEQUENCE</scope>
</reference>
<name>A0A0A9ZF17_LYGHE</name>
<sequence>MALLSTQATSWIALVLALFLSTFGLSFCVVFIISVVCFFVGITTTMYIRQSKDLEEFLGQETLDYPLSMYEVVEKLRVSKKSLKVDRRLTGSQVIDEQLQEILDFVIRDYVHPWYDHVSENEEIPLEIRVAIQNVIVAFSNRVKEADWIPFLTTQIVDDAASHLRLYRQAKARLKAAPPNSKLTLEDAFFDLEIAMENGRVCRDHLCMNPTLQRCYLQQLTDIVLFYLSPELEFHCLGLRYLTRELIVNSVLMPLLAKLSDPDYINQFIIWLCKDFPVTSETFMAILKTTDVVDELSATKDILGKEIATLRSRDAGGGSETTVKMQLSSLHYLSKLVDTQIARLQSGLEAGVDYSHLLLSSNKLFQLPLDVVLKNKFALQYFTEHMRAVDQHLYLSFHLNIEGWKASTEQLLADLDQNSSFDKADVGVKLAEQYSAAKQTLERIREAATSIFEEYLTEQSSSRIQIDESVVKRLLHRIRTEKPNENWFDEAQACVIDKMQNDERCLIGFRSTPNYVKLLSELDLLRGDSSLLDGDEEDSGSLDQVSLNSDTASLPEYVIGPETESGSGGSPSMNSKEDRGPFTLSAEIIETGLVIEKGKTFGVYAVSVLKKYETGRPDHWHIYRRYSDFYELHQKIKEKFPELSKLSFPGKKTFGNMERKTLERRMMHLNIYLRSLFNPGVLASKPGLIPILLYFLGPTDYRQTSNFSSALDSLFRFSMQAVRTVPDSVMSSVDGMVDNLSKVLQVRTVSKEGAETVKVGASLDAETDDNIPMRIMLLLMTEVFELKASSQWLRRRLVILLRQIVRTMFGDIVNRRILDYVSLLTSPNKVASYLSAFKDSHWPNGFPSEPSMPRDHATKMRTRVAAKTALLSSLTDDIKHILGGQTTMTGITSVFILLQVGRLNTRFWSVILEGALTNIFPGASPALQRLHARSERLNQADS</sequence>
<dbReference type="InterPro" id="IPR044926">
    <property type="entry name" value="RGS_subdomain_2"/>
</dbReference>
<dbReference type="CDD" id="cd06873">
    <property type="entry name" value="PX_SNX13"/>
    <property type="match status" value="1"/>
</dbReference>
<dbReference type="SMART" id="SM00313">
    <property type="entry name" value="PXA"/>
    <property type="match status" value="1"/>
</dbReference>
<keyword evidence="3" id="KW-0472">Membrane</keyword>
<dbReference type="SUPFAM" id="SSF64268">
    <property type="entry name" value="PX domain"/>
    <property type="match status" value="1"/>
</dbReference>
<feature type="domain" description="RGS" evidence="4">
    <location>
        <begin position="368"/>
        <end position="502"/>
    </location>
</feature>
<evidence type="ECO:0000256" key="2">
    <source>
        <dbReference type="SAM" id="MobiDB-lite"/>
    </source>
</evidence>
<dbReference type="EMBL" id="GDHC01004069">
    <property type="protein sequence ID" value="JAQ14560.1"/>
    <property type="molecule type" value="Transcribed_RNA"/>
</dbReference>
<dbReference type="Pfam" id="PF00615">
    <property type="entry name" value="RGS"/>
    <property type="match status" value="1"/>
</dbReference>